<feature type="region of interest" description="Disordered" evidence="10">
    <location>
        <begin position="16"/>
        <end position="115"/>
    </location>
</feature>
<evidence type="ECO:0000256" key="4">
    <source>
        <dbReference type="ARBA" id="ARBA00022771"/>
    </source>
</evidence>
<dbReference type="InterPro" id="IPR034992">
    <property type="entry name" value="RBM10_RRM2"/>
</dbReference>
<evidence type="ECO:0000313" key="16">
    <source>
        <dbReference type="Proteomes" id="UP000291022"/>
    </source>
</evidence>
<evidence type="ECO:0000256" key="7">
    <source>
        <dbReference type="ARBA" id="ARBA00023242"/>
    </source>
</evidence>
<protein>
    <submittedName>
        <fullName evidence="15">RNA binding motif protein 10</fullName>
    </submittedName>
</protein>
<evidence type="ECO:0000259" key="12">
    <source>
        <dbReference type="PROSITE" id="PS50157"/>
    </source>
</evidence>
<keyword evidence="2" id="KW-0479">Metal-binding</keyword>
<dbReference type="InterPro" id="IPR012677">
    <property type="entry name" value="Nucleotide-bd_a/b_plait_sf"/>
</dbReference>
<feature type="region of interest" description="Disordered" evidence="10">
    <location>
        <begin position="616"/>
        <end position="637"/>
    </location>
</feature>
<feature type="compositionally biased region" description="Basic and acidic residues" evidence="10">
    <location>
        <begin position="575"/>
        <end position="591"/>
    </location>
</feature>
<dbReference type="InterPro" id="IPR000504">
    <property type="entry name" value="RRM_dom"/>
</dbReference>
<keyword evidence="6 8" id="KW-0694">RNA-binding</keyword>
<dbReference type="PANTHER" id="PTHR13948">
    <property type="entry name" value="RNA-BINDING PROTEIN"/>
    <property type="match status" value="1"/>
</dbReference>
<feature type="compositionally biased region" description="Basic and acidic residues" evidence="10">
    <location>
        <begin position="695"/>
        <end position="705"/>
    </location>
</feature>
<keyword evidence="7" id="KW-0539">Nucleus</keyword>
<dbReference type="FunFam" id="3.30.70.330:FF:000114">
    <property type="entry name" value="RNA-binding protein 10 isoform X1"/>
    <property type="match status" value="1"/>
</dbReference>
<dbReference type="Gene3D" id="4.10.1060.10">
    <property type="entry name" value="Zinc finger, RanBP2-type"/>
    <property type="match status" value="1"/>
</dbReference>
<dbReference type="GO" id="GO:0000398">
    <property type="term" value="P:mRNA splicing, via spliceosome"/>
    <property type="evidence" value="ECO:0007669"/>
    <property type="project" value="TreeGrafter"/>
</dbReference>
<dbReference type="InterPro" id="IPR013087">
    <property type="entry name" value="Znf_C2H2_type"/>
</dbReference>
<evidence type="ECO:0000256" key="1">
    <source>
        <dbReference type="ARBA" id="ARBA00004123"/>
    </source>
</evidence>
<feature type="domain" description="RRM" evidence="11">
    <location>
        <begin position="268"/>
        <end position="352"/>
    </location>
</feature>
<dbReference type="FunFam" id="4.10.1060.10:FF:000005">
    <property type="entry name" value="RNA-binding protein 10 isoform X2"/>
    <property type="match status" value="1"/>
</dbReference>
<feature type="domain" description="C2H2-type" evidence="12">
    <location>
        <begin position="711"/>
        <end position="741"/>
    </location>
</feature>
<feature type="domain" description="RanBP2-type" evidence="14">
    <location>
        <begin position="180"/>
        <end position="210"/>
    </location>
</feature>
<dbReference type="InterPro" id="IPR036443">
    <property type="entry name" value="Znf_RanBP2_sf"/>
</dbReference>
<dbReference type="InterPro" id="IPR000467">
    <property type="entry name" value="G_patch_dom"/>
</dbReference>
<feature type="region of interest" description="Disordered" evidence="10">
    <location>
        <begin position="506"/>
        <end position="538"/>
    </location>
</feature>
<keyword evidence="5" id="KW-0862">Zinc</keyword>
<proteinExistence type="predicted"/>
<feature type="region of interest" description="Disordered" evidence="10">
    <location>
        <begin position="434"/>
        <end position="458"/>
    </location>
</feature>
<feature type="region of interest" description="Disordered" evidence="10">
    <location>
        <begin position="389"/>
        <end position="418"/>
    </location>
</feature>
<dbReference type="SMART" id="SM00360">
    <property type="entry name" value="RRM"/>
    <property type="match status" value="1"/>
</dbReference>
<dbReference type="SMART" id="SM00443">
    <property type="entry name" value="G_patch"/>
    <property type="match status" value="1"/>
</dbReference>
<dbReference type="Gene3D" id="3.30.70.330">
    <property type="match status" value="1"/>
</dbReference>
<dbReference type="SUPFAM" id="SSF54928">
    <property type="entry name" value="RNA-binding domain, RBD"/>
    <property type="match status" value="1"/>
</dbReference>
<dbReference type="Proteomes" id="UP000291022">
    <property type="component" value="Unassembled WGS sequence"/>
</dbReference>
<sequence length="882" mass="97071">MESGFRDPCQEWDLGSRGIEWVGAPPPPLAPCRKDCPLIPPCSSSLRGGRGDRTGRYGATDRSQDDGGENRSRDHDYRDMDYRSYPREYGSQEGKHDYDDSSEEQSAEIRGQLQSHGVQAREVRLMRNKSSGELLFPDFWPRLFPPSLLQAAWSWPEVSRHSLNILGQKVSMHYSDPKPKINEDWLCNKCGVQNFKRREKCFKCGVPKSEAEQKLPLGARLDQQTLPLGGRELSQGLLPLPQPYQAQGVLASQALSQGSEPSSENANDTIILRNLNPHSTMDSILGALAPYAVLSSSNVRVIKDKQTQLNRGFAFIQLSTIVEAAQLLQILQALHPPLTIDGKTINVEFAKGSKRDMASNEGSRINAASVASTAIAAAQWAISQASQGGEGAWATPEEPPVDYSYYQQDEGYGGSQGTESSLYAHGYLKGTKGPGITGTKGDPSGAGAEASLDPGADPVSLQAFSRAQPGAAPGIYQQSAAEASGSQGAAANSQPYTIMSPAVLKSELQSPTHPSSALPPATSPTAQESYSQYRESPLMPPPLPLSQYYYNAQSQQYLYWDGERRTYVPALEQSADGHKETGAPSKEGKEKKEKHKTKTAQQIAKDMERWARSLNKQKENFKNSFQPISSLRDDERRESATADAGYAILEKKGALAERQHTSMDLPKLASDDRPSPPRGLVAAYSGESDSEEEQERGGPEREEKLTDWQKLACLLCRRQFPSKEALIRHQQLSGLHKQNLEIHRRAHLSENELEALEKNDMEQMKYRDRAAERREKYGIPEPPEPKRRKYGGMSAASVDFEQPTRDGLGSDNIGSRMLQAMGWKEGSGLGRKKQGIVTPIEAQTRVRGSGLGARGSSYGVTSTESYKETLHKTMVTRFNEAQ</sequence>
<feature type="domain" description="G-patch" evidence="13">
    <location>
        <begin position="810"/>
        <end position="856"/>
    </location>
</feature>
<reference evidence="16" key="1">
    <citation type="submission" date="2016-06" db="EMBL/GenBank/DDBJ databases">
        <title>De novo assembly and RNA-Seq shows season-dependent expression and editing in black bear kidneys.</title>
        <authorList>
            <person name="Korstanje R."/>
            <person name="Srivastava A."/>
            <person name="Sarsani V.K."/>
            <person name="Sheehan S.M."/>
            <person name="Seger R.L."/>
            <person name="Barter M.E."/>
            <person name="Lindqvist C."/>
            <person name="Brody L.C."/>
            <person name="Mullikin J.C."/>
        </authorList>
    </citation>
    <scope>NUCLEOTIDE SEQUENCE [LARGE SCALE GENOMIC DNA]</scope>
</reference>
<feature type="compositionally biased region" description="Low complexity" evidence="10">
    <location>
        <begin position="510"/>
        <end position="526"/>
    </location>
</feature>
<reference evidence="15" key="2">
    <citation type="submission" date="2025-08" db="UniProtKB">
        <authorList>
            <consortium name="Ensembl"/>
        </authorList>
    </citation>
    <scope>IDENTIFICATION</scope>
</reference>
<dbReference type="SUPFAM" id="SSF90209">
    <property type="entry name" value="Ran binding protein zinc finger-like"/>
    <property type="match status" value="1"/>
</dbReference>
<dbReference type="GO" id="GO:0005634">
    <property type="term" value="C:nucleus"/>
    <property type="evidence" value="ECO:0007669"/>
    <property type="project" value="UniProtKB-SubCell"/>
</dbReference>
<keyword evidence="16" id="KW-1185">Reference proteome</keyword>
<dbReference type="Pfam" id="PF00641">
    <property type="entry name" value="Zn_ribbon_RanBP"/>
    <property type="match status" value="1"/>
</dbReference>
<dbReference type="PROSITE" id="PS50174">
    <property type="entry name" value="G_PATCH"/>
    <property type="match status" value="1"/>
</dbReference>
<reference evidence="15" key="3">
    <citation type="submission" date="2025-09" db="UniProtKB">
        <authorList>
            <consortium name="Ensembl"/>
        </authorList>
    </citation>
    <scope>IDENTIFICATION</scope>
</reference>
<dbReference type="GeneTree" id="ENSGT00940000160369"/>
<dbReference type="GO" id="GO:0003723">
    <property type="term" value="F:RNA binding"/>
    <property type="evidence" value="ECO:0007669"/>
    <property type="project" value="UniProtKB-UniRule"/>
</dbReference>
<evidence type="ECO:0000259" key="11">
    <source>
        <dbReference type="PROSITE" id="PS50102"/>
    </source>
</evidence>
<organism evidence="15 16">
    <name type="scientific">Ursus americanus</name>
    <name type="common">American black bear</name>
    <name type="synonym">Euarctos americanus</name>
    <dbReference type="NCBI Taxonomy" id="9643"/>
    <lineage>
        <taxon>Eukaryota</taxon>
        <taxon>Metazoa</taxon>
        <taxon>Chordata</taxon>
        <taxon>Craniata</taxon>
        <taxon>Vertebrata</taxon>
        <taxon>Euteleostomi</taxon>
        <taxon>Mammalia</taxon>
        <taxon>Eutheria</taxon>
        <taxon>Laurasiatheria</taxon>
        <taxon>Carnivora</taxon>
        <taxon>Caniformia</taxon>
        <taxon>Ursidae</taxon>
        <taxon>Ursus</taxon>
    </lineage>
</organism>
<dbReference type="InterPro" id="IPR035979">
    <property type="entry name" value="RBD_domain_sf"/>
</dbReference>
<feature type="compositionally biased region" description="Basic and acidic residues" evidence="10">
    <location>
        <begin position="62"/>
        <end position="86"/>
    </location>
</feature>
<comment type="subcellular location">
    <subcellularLocation>
        <location evidence="1">Nucleus</location>
    </subcellularLocation>
</comment>
<evidence type="ECO:0000256" key="5">
    <source>
        <dbReference type="ARBA" id="ARBA00022833"/>
    </source>
</evidence>
<feature type="region of interest" description="Disordered" evidence="10">
    <location>
        <begin position="571"/>
        <end position="604"/>
    </location>
</feature>
<evidence type="ECO:0000259" key="14">
    <source>
        <dbReference type="PROSITE" id="PS50199"/>
    </source>
</evidence>
<evidence type="ECO:0000256" key="2">
    <source>
        <dbReference type="ARBA" id="ARBA00022723"/>
    </source>
</evidence>
<dbReference type="PROSITE" id="PS50157">
    <property type="entry name" value="ZINC_FINGER_C2H2_2"/>
    <property type="match status" value="1"/>
</dbReference>
<feature type="region of interest" description="Disordered" evidence="10">
    <location>
        <begin position="770"/>
        <end position="813"/>
    </location>
</feature>
<dbReference type="PANTHER" id="PTHR13948:SF4">
    <property type="entry name" value="RNA-BINDING PROTEIN 10"/>
    <property type="match status" value="1"/>
</dbReference>
<keyword evidence="3" id="KW-0677">Repeat</keyword>
<dbReference type="AlphaFoldDB" id="A0A452SP84"/>
<keyword evidence="4 9" id="KW-0863">Zinc-finger</keyword>
<dbReference type="Pfam" id="PF01585">
    <property type="entry name" value="G-patch"/>
    <property type="match status" value="1"/>
</dbReference>
<name>A0A452SP84_URSAM</name>
<dbReference type="InterPro" id="IPR001876">
    <property type="entry name" value="Znf_RanBP2"/>
</dbReference>
<evidence type="ECO:0000256" key="8">
    <source>
        <dbReference type="PROSITE-ProRule" id="PRU00176"/>
    </source>
</evidence>
<dbReference type="PROSITE" id="PS50102">
    <property type="entry name" value="RRM"/>
    <property type="match status" value="1"/>
</dbReference>
<evidence type="ECO:0000259" key="13">
    <source>
        <dbReference type="PROSITE" id="PS50174"/>
    </source>
</evidence>
<feature type="region of interest" description="Disordered" evidence="10">
    <location>
        <begin position="664"/>
        <end position="705"/>
    </location>
</feature>
<dbReference type="PROSITE" id="PS50199">
    <property type="entry name" value="ZF_RANBP2_2"/>
    <property type="match status" value="1"/>
</dbReference>
<evidence type="ECO:0000256" key="3">
    <source>
        <dbReference type="ARBA" id="ARBA00022737"/>
    </source>
</evidence>
<dbReference type="PROSITE" id="PS01358">
    <property type="entry name" value="ZF_RANBP2_1"/>
    <property type="match status" value="1"/>
</dbReference>
<dbReference type="CDD" id="cd12754">
    <property type="entry name" value="RRM2_RBM10"/>
    <property type="match status" value="1"/>
</dbReference>
<evidence type="ECO:0000256" key="9">
    <source>
        <dbReference type="PROSITE-ProRule" id="PRU00322"/>
    </source>
</evidence>
<dbReference type="SMART" id="SM00547">
    <property type="entry name" value="ZnF_RBZ"/>
    <property type="match status" value="1"/>
</dbReference>
<evidence type="ECO:0000256" key="6">
    <source>
        <dbReference type="ARBA" id="ARBA00022884"/>
    </source>
</evidence>
<dbReference type="Ensembl" id="ENSUAMT00000038517.1">
    <property type="protein sequence ID" value="ENSUAMP00000034587.1"/>
    <property type="gene ID" value="ENSUAMG00000026047.1"/>
</dbReference>
<dbReference type="GO" id="GO:0008270">
    <property type="term" value="F:zinc ion binding"/>
    <property type="evidence" value="ECO:0007669"/>
    <property type="project" value="UniProtKB-KW"/>
</dbReference>
<evidence type="ECO:0000256" key="10">
    <source>
        <dbReference type="SAM" id="MobiDB-lite"/>
    </source>
</evidence>
<accession>A0A452SP84</accession>
<evidence type="ECO:0000313" key="15">
    <source>
        <dbReference type="Ensembl" id="ENSUAMP00000034587.1"/>
    </source>
</evidence>
<gene>
    <name evidence="15" type="primary">RBM10</name>
</gene>